<accession>A0A225ARQ6</accession>
<dbReference type="OrthoDB" id="414698at2759"/>
<protein>
    <recommendedName>
        <fullName evidence="3">Dihydrofolate reductase</fullName>
        <ecNumber evidence="2">1.5.1.3</ecNumber>
    </recommendedName>
</protein>
<dbReference type="GO" id="GO:0006730">
    <property type="term" value="P:one-carbon metabolic process"/>
    <property type="evidence" value="ECO:0007669"/>
    <property type="project" value="UniProtKB-KW"/>
</dbReference>
<evidence type="ECO:0000256" key="4">
    <source>
        <dbReference type="ARBA" id="ARBA00022563"/>
    </source>
</evidence>
<comment type="similarity">
    <text evidence="7">Belongs to the dihydrofolate reductase family.</text>
</comment>
<evidence type="ECO:0000256" key="1">
    <source>
        <dbReference type="ARBA" id="ARBA00004903"/>
    </source>
</evidence>
<organism evidence="9 10">
    <name type="scientific">Talaromyces atroroseus</name>
    <dbReference type="NCBI Taxonomy" id="1441469"/>
    <lineage>
        <taxon>Eukaryota</taxon>
        <taxon>Fungi</taxon>
        <taxon>Dikarya</taxon>
        <taxon>Ascomycota</taxon>
        <taxon>Pezizomycotina</taxon>
        <taxon>Eurotiomycetes</taxon>
        <taxon>Eurotiomycetidae</taxon>
        <taxon>Eurotiales</taxon>
        <taxon>Trichocomaceae</taxon>
        <taxon>Talaromyces</taxon>
        <taxon>Talaromyces sect. Trachyspermi</taxon>
    </lineage>
</organism>
<dbReference type="GO" id="GO:0046452">
    <property type="term" value="P:dihydrofolate metabolic process"/>
    <property type="evidence" value="ECO:0007669"/>
    <property type="project" value="TreeGrafter"/>
</dbReference>
<comment type="caution">
    <text evidence="9">The sequence shown here is derived from an EMBL/GenBank/DDBJ whole genome shotgun (WGS) entry which is preliminary data.</text>
</comment>
<dbReference type="Pfam" id="PF00186">
    <property type="entry name" value="DHFR_1"/>
    <property type="match status" value="1"/>
</dbReference>
<dbReference type="STRING" id="1441469.A0A225ARQ6"/>
<dbReference type="PROSITE" id="PS00075">
    <property type="entry name" value="DHFR_1"/>
    <property type="match status" value="1"/>
</dbReference>
<evidence type="ECO:0000256" key="6">
    <source>
        <dbReference type="ARBA" id="ARBA00023002"/>
    </source>
</evidence>
<reference evidence="9 10" key="1">
    <citation type="submission" date="2015-06" db="EMBL/GenBank/DDBJ databases">
        <title>Talaromyces atroroseus IBT 11181 draft genome.</title>
        <authorList>
            <person name="Rasmussen K.B."/>
            <person name="Rasmussen S."/>
            <person name="Petersen B."/>
            <person name="Sicheritz-Ponten T."/>
            <person name="Mortensen U.H."/>
            <person name="Thrane U."/>
        </authorList>
    </citation>
    <scope>NUCLEOTIDE SEQUENCE [LARGE SCALE GENOMIC DNA]</scope>
    <source>
        <strain evidence="9 10">IBT 11181</strain>
    </source>
</reference>
<proteinExistence type="inferred from homology"/>
<name>A0A225ARQ6_TALAT</name>
<evidence type="ECO:0000256" key="5">
    <source>
        <dbReference type="ARBA" id="ARBA00022857"/>
    </source>
</evidence>
<gene>
    <name evidence="9" type="ORF">UA08_03608</name>
</gene>
<dbReference type="PANTHER" id="PTHR48069">
    <property type="entry name" value="DIHYDROFOLATE REDUCTASE"/>
    <property type="match status" value="1"/>
</dbReference>
<dbReference type="InterPro" id="IPR001796">
    <property type="entry name" value="DHFR_dom"/>
</dbReference>
<evidence type="ECO:0000256" key="3">
    <source>
        <dbReference type="ARBA" id="ARBA00018886"/>
    </source>
</evidence>
<dbReference type="GO" id="GO:0046654">
    <property type="term" value="P:tetrahydrofolate biosynthetic process"/>
    <property type="evidence" value="ECO:0007669"/>
    <property type="project" value="UniProtKB-UniPathway"/>
</dbReference>
<sequence length="266" mass="29208">MPGKVLTLIVATTPVTRAGSPSPLLGIGLNGTLPWPRIKSDMAFFARVTTRPPFSGHSTAAANDKVNAIIMGRKTYYSLPKSLRPLKERLNVVISRDESGSVADEVAGDLARQREKHNNTNDNVNVNKSGGSDKRDAFVSHSLGAALEQLREKKGDELGHVFVIGGGEIYNSALRLWSSPSREEGKERTVNLRILMTRVKKINNNDGEEFECDTFFPLTDEDLSSSWREAGPEELGSWVGERVPGDCDWVEEGDVAIKIVGYERVV</sequence>
<dbReference type="GO" id="GO:0050661">
    <property type="term" value="F:NADP binding"/>
    <property type="evidence" value="ECO:0007669"/>
    <property type="project" value="InterPro"/>
</dbReference>
<dbReference type="AlphaFoldDB" id="A0A225ARQ6"/>
<dbReference type="EMBL" id="LFMY01000004">
    <property type="protein sequence ID" value="OKL61044.1"/>
    <property type="molecule type" value="Genomic_DNA"/>
</dbReference>
<dbReference type="InterPro" id="IPR012259">
    <property type="entry name" value="DHFR"/>
</dbReference>
<dbReference type="GeneID" id="31003363"/>
<dbReference type="PANTHER" id="PTHR48069:SF3">
    <property type="entry name" value="DIHYDROFOLATE REDUCTASE"/>
    <property type="match status" value="1"/>
</dbReference>
<dbReference type="Proteomes" id="UP000214365">
    <property type="component" value="Unassembled WGS sequence"/>
</dbReference>
<dbReference type="GO" id="GO:0004146">
    <property type="term" value="F:dihydrofolate reductase activity"/>
    <property type="evidence" value="ECO:0007669"/>
    <property type="project" value="UniProtKB-EC"/>
</dbReference>
<dbReference type="PRINTS" id="PR00070">
    <property type="entry name" value="DHFR"/>
</dbReference>
<dbReference type="GO" id="GO:0046655">
    <property type="term" value="P:folic acid metabolic process"/>
    <property type="evidence" value="ECO:0007669"/>
    <property type="project" value="TreeGrafter"/>
</dbReference>
<evidence type="ECO:0000313" key="9">
    <source>
        <dbReference type="EMBL" id="OKL61044.1"/>
    </source>
</evidence>
<evidence type="ECO:0000259" key="8">
    <source>
        <dbReference type="PROSITE" id="PS51330"/>
    </source>
</evidence>
<keyword evidence="5" id="KW-0521">NADP</keyword>
<feature type="domain" description="DHFR" evidence="8">
    <location>
        <begin position="5"/>
        <end position="264"/>
    </location>
</feature>
<evidence type="ECO:0000256" key="7">
    <source>
        <dbReference type="RuleBase" id="RU004474"/>
    </source>
</evidence>
<dbReference type="UniPathway" id="UPA00077">
    <property type="reaction ID" value="UER00158"/>
</dbReference>
<dbReference type="InterPro" id="IPR017925">
    <property type="entry name" value="DHFR_CS"/>
</dbReference>
<dbReference type="InterPro" id="IPR024072">
    <property type="entry name" value="DHFR-like_dom_sf"/>
</dbReference>
<dbReference type="EC" id="1.5.1.3" evidence="2"/>
<dbReference type="Gene3D" id="3.40.430.10">
    <property type="entry name" value="Dihydrofolate Reductase, subunit A"/>
    <property type="match status" value="1"/>
</dbReference>
<comment type="pathway">
    <text evidence="1">Cofactor biosynthesis; tetrahydrofolate biosynthesis; 5,6,7,8-tetrahydrofolate from 7,8-dihydrofolate: step 1/1.</text>
</comment>
<dbReference type="SUPFAM" id="SSF53597">
    <property type="entry name" value="Dihydrofolate reductase-like"/>
    <property type="match status" value="1"/>
</dbReference>
<evidence type="ECO:0000313" key="10">
    <source>
        <dbReference type="Proteomes" id="UP000214365"/>
    </source>
</evidence>
<keyword evidence="10" id="KW-1185">Reference proteome</keyword>
<evidence type="ECO:0000256" key="2">
    <source>
        <dbReference type="ARBA" id="ARBA00012856"/>
    </source>
</evidence>
<keyword evidence="6" id="KW-0560">Oxidoreductase</keyword>
<dbReference type="GO" id="GO:0005739">
    <property type="term" value="C:mitochondrion"/>
    <property type="evidence" value="ECO:0007669"/>
    <property type="project" value="TreeGrafter"/>
</dbReference>
<dbReference type="RefSeq" id="XP_020121165.1">
    <property type="nucleotide sequence ID" value="XM_020265927.1"/>
</dbReference>
<dbReference type="PROSITE" id="PS51330">
    <property type="entry name" value="DHFR_2"/>
    <property type="match status" value="1"/>
</dbReference>
<dbReference type="CDD" id="cd00209">
    <property type="entry name" value="DHFR"/>
    <property type="match status" value="1"/>
</dbReference>
<keyword evidence="4" id="KW-0554">One-carbon metabolism</keyword>